<reference evidence="1" key="3">
    <citation type="journal article" date="2017" name="Nature">
        <title>Genome sequence of the progenitor of the wheat D genome Aegilops tauschii.</title>
        <authorList>
            <person name="Luo M.C."/>
            <person name="Gu Y.Q."/>
            <person name="Puiu D."/>
            <person name="Wang H."/>
            <person name="Twardziok S.O."/>
            <person name="Deal K.R."/>
            <person name="Huo N."/>
            <person name="Zhu T."/>
            <person name="Wang L."/>
            <person name="Wang Y."/>
            <person name="McGuire P.E."/>
            <person name="Liu S."/>
            <person name="Long H."/>
            <person name="Ramasamy R.K."/>
            <person name="Rodriguez J.C."/>
            <person name="Van S.L."/>
            <person name="Yuan L."/>
            <person name="Wang Z."/>
            <person name="Xia Z."/>
            <person name="Xiao L."/>
            <person name="Anderson O.D."/>
            <person name="Ouyang S."/>
            <person name="Liang Y."/>
            <person name="Zimin A.V."/>
            <person name="Pertea G."/>
            <person name="Qi P."/>
            <person name="Bennetzen J.L."/>
            <person name="Dai X."/>
            <person name="Dawson M.W."/>
            <person name="Muller H.G."/>
            <person name="Kugler K."/>
            <person name="Rivarola-Duarte L."/>
            <person name="Spannagl M."/>
            <person name="Mayer K.F.X."/>
            <person name="Lu F.H."/>
            <person name="Bevan M.W."/>
            <person name="Leroy P."/>
            <person name="Li P."/>
            <person name="You F.M."/>
            <person name="Sun Q."/>
            <person name="Liu Z."/>
            <person name="Lyons E."/>
            <person name="Wicker T."/>
            <person name="Salzberg S.L."/>
            <person name="Devos K.M."/>
            <person name="Dvorak J."/>
        </authorList>
    </citation>
    <scope>NUCLEOTIDE SEQUENCE [LARGE SCALE GENOMIC DNA]</scope>
    <source>
        <strain evidence="1">cv. AL8/78</strain>
    </source>
</reference>
<dbReference type="InterPro" id="IPR032675">
    <property type="entry name" value="LRR_dom_sf"/>
</dbReference>
<proteinExistence type="predicted"/>
<dbReference type="Gramene" id="AET6Gv20607200.2">
    <property type="protein sequence ID" value="AET6Gv20607200.2"/>
    <property type="gene ID" value="AET6Gv20607200"/>
</dbReference>
<dbReference type="AlphaFoldDB" id="A0A453P4L6"/>
<evidence type="ECO:0000313" key="1">
    <source>
        <dbReference type="EnsemblPlants" id="AET6Gv20607200.2"/>
    </source>
</evidence>
<evidence type="ECO:0000313" key="2">
    <source>
        <dbReference type="Proteomes" id="UP000015105"/>
    </source>
</evidence>
<name>A0A453P4L6_AEGTS</name>
<sequence length="71" mass="7555">FSVAYNNLMGTVPLRGQFSTFTGSDYEGNPNLCGTRFGLSPCQSNHAPIISVRLAVYSFALALCRTGGLHG</sequence>
<dbReference type="Gene3D" id="3.80.10.10">
    <property type="entry name" value="Ribonuclease Inhibitor"/>
    <property type="match status" value="1"/>
</dbReference>
<reference evidence="2" key="2">
    <citation type="journal article" date="2017" name="Nat. Plants">
        <title>The Aegilops tauschii genome reveals multiple impacts of transposons.</title>
        <authorList>
            <person name="Zhao G."/>
            <person name="Zou C."/>
            <person name="Li K."/>
            <person name="Wang K."/>
            <person name="Li T."/>
            <person name="Gao L."/>
            <person name="Zhang X."/>
            <person name="Wang H."/>
            <person name="Yang Z."/>
            <person name="Liu X."/>
            <person name="Jiang W."/>
            <person name="Mao L."/>
            <person name="Kong X."/>
            <person name="Jiao Y."/>
            <person name="Jia J."/>
        </authorList>
    </citation>
    <scope>NUCLEOTIDE SEQUENCE [LARGE SCALE GENOMIC DNA]</scope>
    <source>
        <strain evidence="2">cv. AL8/78</strain>
    </source>
</reference>
<dbReference type="EnsemblPlants" id="AET6Gv20607200.2">
    <property type="protein sequence ID" value="AET6Gv20607200.2"/>
    <property type="gene ID" value="AET6Gv20607200"/>
</dbReference>
<reference evidence="1" key="5">
    <citation type="journal article" date="2021" name="G3 (Bethesda)">
        <title>Aegilops tauschii genome assembly Aet v5.0 features greater sequence contiguity and improved annotation.</title>
        <authorList>
            <person name="Wang L."/>
            <person name="Zhu T."/>
            <person name="Rodriguez J.C."/>
            <person name="Deal K.R."/>
            <person name="Dubcovsky J."/>
            <person name="McGuire P.E."/>
            <person name="Lux T."/>
            <person name="Spannagl M."/>
            <person name="Mayer K.F.X."/>
            <person name="Baldrich P."/>
            <person name="Meyers B.C."/>
            <person name="Huo N."/>
            <person name="Gu Y.Q."/>
            <person name="Zhou H."/>
            <person name="Devos K.M."/>
            <person name="Bennetzen J.L."/>
            <person name="Unver T."/>
            <person name="Budak H."/>
            <person name="Gulick P.J."/>
            <person name="Galiba G."/>
            <person name="Kalapos B."/>
            <person name="Nelson D.R."/>
            <person name="Li P."/>
            <person name="You F.M."/>
            <person name="Luo M.C."/>
            <person name="Dvorak J."/>
        </authorList>
    </citation>
    <scope>NUCLEOTIDE SEQUENCE [LARGE SCALE GENOMIC DNA]</scope>
    <source>
        <strain evidence="1">cv. AL8/78</strain>
    </source>
</reference>
<protein>
    <submittedName>
        <fullName evidence="1">Uncharacterized protein</fullName>
    </submittedName>
</protein>
<dbReference type="Proteomes" id="UP000015105">
    <property type="component" value="Chromosome 6D"/>
</dbReference>
<reference evidence="1" key="4">
    <citation type="submission" date="2019-03" db="UniProtKB">
        <authorList>
            <consortium name="EnsemblPlants"/>
        </authorList>
    </citation>
    <scope>IDENTIFICATION</scope>
</reference>
<accession>A0A453P4L6</accession>
<reference evidence="2" key="1">
    <citation type="journal article" date="2014" name="Science">
        <title>Ancient hybridizations among the ancestral genomes of bread wheat.</title>
        <authorList>
            <consortium name="International Wheat Genome Sequencing Consortium,"/>
            <person name="Marcussen T."/>
            <person name="Sandve S.R."/>
            <person name="Heier L."/>
            <person name="Spannagl M."/>
            <person name="Pfeifer M."/>
            <person name="Jakobsen K.S."/>
            <person name="Wulff B.B."/>
            <person name="Steuernagel B."/>
            <person name="Mayer K.F."/>
            <person name="Olsen O.A."/>
        </authorList>
    </citation>
    <scope>NUCLEOTIDE SEQUENCE [LARGE SCALE GENOMIC DNA]</scope>
    <source>
        <strain evidence="2">cv. AL8/78</strain>
    </source>
</reference>
<organism evidence="1 2">
    <name type="scientific">Aegilops tauschii subsp. strangulata</name>
    <name type="common">Goatgrass</name>
    <dbReference type="NCBI Taxonomy" id="200361"/>
    <lineage>
        <taxon>Eukaryota</taxon>
        <taxon>Viridiplantae</taxon>
        <taxon>Streptophyta</taxon>
        <taxon>Embryophyta</taxon>
        <taxon>Tracheophyta</taxon>
        <taxon>Spermatophyta</taxon>
        <taxon>Magnoliopsida</taxon>
        <taxon>Liliopsida</taxon>
        <taxon>Poales</taxon>
        <taxon>Poaceae</taxon>
        <taxon>BOP clade</taxon>
        <taxon>Pooideae</taxon>
        <taxon>Triticodae</taxon>
        <taxon>Triticeae</taxon>
        <taxon>Triticinae</taxon>
        <taxon>Aegilops</taxon>
    </lineage>
</organism>
<keyword evidence="2" id="KW-1185">Reference proteome</keyword>